<evidence type="ECO:0008006" key="4">
    <source>
        <dbReference type="Google" id="ProtNLM"/>
    </source>
</evidence>
<sequence length="253" mass="27692">MNRNHFYRCFPGGLALLLLPLLAYRTTAQGAFGVRSSTDRNQAGIGIGIEPELTTSAGYNYRVSRLPNPLQFRVGAGLLLPPYLAGQGSVRLNGLVALDWQPAPQPTGRGWCGRLALLPYYAHNRNDASTLDGLGLDVRLLPLRRSNRWAGGLDLGWQATLLTHVQHSDRVKGTFTGRYPASEPPAGQPRDGWYRGTAHRFRLGYTSAWAMGQRWSGQVSAGTLVGLQRQGVLLSFAHGQVPVYLETTINVGW</sequence>
<keyword evidence="3" id="KW-1185">Reference proteome</keyword>
<reference evidence="2 3" key="1">
    <citation type="submission" date="2021-03" db="EMBL/GenBank/DDBJ databases">
        <title>Fibrella sp. HMF5036 genome sequencing and assembly.</title>
        <authorList>
            <person name="Kang H."/>
            <person name="Kim H."/>
            <person name="Bae S."/>
            <person name="Joh K."/>
        </authorList>
    </citation>
    <scope>NUCLEOTIDE SEQUENCE [LARGE SCALE GENOMIC DNA]</scope>
    <source>
        <strain evidence="2 3">HMF5036</strain>
    </source>
</reference>
<feature type="chain" id="PRO_5037428999" description="Outer membrane protein beta-barrel domain-containing protein" evidence="1">
    <location>
        <begin position="31"/>
        <end position="253"/>
    </location>
</feature>
<proteinExistence type="predicted"/>
<feature type="signal peptide" evidence="1">
    <location>
        <begin position="1"/>
        <end position="30"/>
    </location>
</feature>
<evidence type="ECO:0000313" key="2">
    <source>
        <dbReference type="EMBL" id="MBO0933237.1"/>
    </source>
</evidence>
<dbReference type="RefSeq" id="WP_207337200.1">
    <property type="nucleotide sequence ID" value="NZ_JAFMYU010000018.1"/>
</dbReference>
<evidence type="ECO:0000256" key="1">
    <source>
        <dbReference type="SAM" id="SignalP"/>
    </source>
</evidence>
<accession>A0A939G6D4</accession>
<dbReference type="Proteomes" id="UP000664795">
    <property type="component" value="Unassembled WGS sequence"/>
</dbReference>
<organism evidence="2 3">
    <name type="scientific">Fibrella aquatilis</name>
    <dbReference type="NCBI Taxonomy" id="2817059"/>
    <lineage>
        <taxon>Bacteria</taxon>
        <taxon>Pseudomonadati</taxon>
        <taxon>Bacteroidota</taxon>
        <taxon>Cytophagia</taxon>
        <taxon>Cytophagales</taxon>
        <taxon>Spirosomataceae</taxon>
        <taxon>Fibrella</taxon>
    </lineage>
</organism>
<gene>
    <name evidence="2" type="ORF">J2I48_19660</name>
</gene>
<name>A0A939G6D4_9BACT</name>
<comment type="caution">
    <text evidence="2">The sequence shown here is derived from an EMBL/GenBank/DDBJ whole genome shotgun (WGS) entry which is preliminary data.</text>
</comment>
<protein>
    <recommendedName>
        <fullName evidence="4">Outer membrane protein beta-barrel domain-containing protein</fullName>
    </recommendedName>
</protein>
<keyword evidence="1" id="KW-0732">Signal</keyword>
<dbReference type="AlphaFoldDB" id="A0A939G6D4"/>
<dbReference type="EMBL" id="JAFMYU010000018">
    <property type="protein sequence ID" value="MBO0933237.1"/>
    <property type="molecule type" value="Genomic_DNA"/>
</dbReference>
<evidence type="ECO:0000313" key="3">
    <source>
        <dbReference type="Proteomes" id="UP000664795"/>
    </source>
</evidence>